<accession>A0A401UKP2</accession>
<keyword evidence="4 7" id="KW-0808">Transferase</keyword>
<keyword evidence="7" id="KW-0418">Kinase</keyword>
<dbReference type="Gene3D" id="3.40.50.510">
    <property type="entry name" value="Phosphotransferase system, mannose-type IIA component"/>
    <property type="match status" value="1"/>
</dbReference>
<dbReference type="GO" id="GO:0047324">
    <property type="term" value="F:phosphoenolpyruvate-glycerone phosphotransferase activity"/>
    <property type="evidence" value="ECO:0007669"/>
    <property type="project" value="UniProtKB-EC"/>
</dbReference>
<dbReference type="OrthoDB" id="7065393at2"/>
<dbReference type="Pfam" id="PF03610">
    <property type="entry name" value="EIIA-man"/>
    <property type="match status" value="1"/>
</dbReference>
<dbReference type="EC" id="2.7.1.121" evidence="3"/>
<dbReference type="SUPFAM" id="SSF53062">
    <property type="entry name" value="PTS system fructose IIA component-like"/>
    <property type="match status" value="1"/>
</dbReference>
<dbReference type="RefSeq" id="WP_125000223.1">
    <property type="nucleotide sequence ID" value="NZ_BHYK01000008.1"/>
</dbReference>
<evidence type="ECO:0000313" key="8">
    <source>
        <dbReference type="Proteomes" id="UP000287872"/>
    </source>
</evidence>
<feature type="domain" description="PTS EIIA type-4" evidence="6">
    <location>
        <begin position="1"/>
        <end position="129"/>
    </location>
</feature>
<evidence type="ECO:0000256" key="2">
    <source>
        <dbReference type="ARBA" id="ARBA00002788"/>
    </source>
</evidence>
<evidence type="ECO:0000256" key="4">
    <source>
        <dbReference type="ARBA" id="ARBA00022679"/>
    </source>
</evidence>
<sequence length="129" mass="13482">MVGIVIISHSSKVAEGVKELALQMADNVPIVAAGGTSDNGLGTDIEKIILAINKVYSEDGVAILFDLGSAYMNAQMAIETLSDEMQKNVVIIDAALVEGAIVVAVESSIGKDLTEIQEAVKGLCLHKMP</sequence>
<comment type="caution">
    <text evidence="7">The sequence shown here is derived from an EMBL/GenBank/DDBJ whole genome shotgun (WGS) entry which is preliminary data.</text>
</comment>
<dbReference type="GO" id="GO:0016020">
    <property type="term" value="C:membrane"/>
    <property type="evidence" value="ECO:0007669"/>
    <property type="project" value="InterPro"/>
</dbReference>
<dbReference type="PANTHER" id="PTHR38594:SF1">
    <property type="entry name" value="PEP-DEPENDENT DIHYDROXYACETONE KINASE, PHOSPHORYL DONOR SUBUNIT DHAM"/>
    <property type="match status" value="1"/>
</dbReference>
<dbReference type="InterPro" id="IPR012844">
    <property type="entry name" value="DhaM_N"/>
</dbReference>
<comment type="subunit">
    <text evidence="5">Homodimer. The dihydroxyacetone kinase complex is composed of a homodimer of DhaM, a homodimer of DhaK and the subunit DhaL.</text>
</comment>
<dbReference type="AlphaFoldDB" id="A0A401UKP2"/>
<reference evidence="7 8" key="1">
    <citation type="submission" date="2018-11" db="EMBL/GenBank/DDBJ databases">
        <title>Genome sequencing and assembly of Clostridium tagluense strain A121.</title>
        <authorList>
            <person name="Murakami T."/>
            <person name="Segawa T."/>
            <person name="Shcherbakova V.A."/>
            <person name="Mori H."/>
            <person name="Yoshimura Y."/>
        </authorList>
    </citation>
    <scope>NUCLEOTIDE SEQUENCE [LARGE SCALE GENOMIC DNA]</scope>
    <source>
        <strain evidence="7 8">A121</strain>
    </source>
</reference>
<evidence type="ECO:0000256" key="1">
    <source>
        <dbReference type="ARBA" id="ARBA00001113"/>
    </source>
</evidence>
<keyword evidence="8" id="KW-1185">Reference proteome</keyword>
<proteinExistence type="predicted"/>
<dbReference type="InterPro" id="IPR036662">
    <property type="entry name" value="PTS_EIIA_man-typ_sf"/>
</dbReference>
<dbReference type="PANTHER" id="PTHR38594">
    <property type="entry name" value="PEP-DEPENDENT DIHYDROXYACETONE KINASE, PHOSPHORYL DONOR SUBUNIT DHAM"/>
    <property type="match status" value="1"/>
</dbReference>
<evidence type="ECO:0000259" key="6">
    <source>
        <dbReference type="PROSITE" id="PS51096"/>
    </source>
</evidence>
<evidence type="ECO:0000256" key="3">
    <source>
        <dbReference type="ARBA" id="ARBA00012095"/>
    </source>
</evidence>
<comment type="function">
    <text evidence="2">Component of the dihydroxyacetone kinase complex, which is responsible for the phosphoenolpyruvate (PEP)-dependent phosphorylation of dihydroxyacetone. DhaM serves as the phosphoryl donor. Is phosphorylated by phosphoenolpyruvate in an EI- and HPr-dependent reaction, and a phosphorelay system on histidine residues finally leads to phosphoryl transfer to DhaL and dihydroxyacetone.</text>
</comment>
<dbReference type="GO" id="GO:0009401">
    <property type="term" value="P:phosphoenolpyruvate-dependent sugar phosphotransferase system"/>
    <property type="evidence" value="ECO:0007669"/>
    <property type="project" value="InterPro"/>
</dbReference>
<protein>
    <recommendedName>
        <fullName evidence="3">phosphoenolpyruvate--glycerone phosphotransferase</fullName>
        <ecNumber evidence="3">2.7.1.121</ecNumber>
    </recommendedName>
</protein>
<dbReference type="PROSITE" id="PS51096">
    <property type="entry name" value="PTS_EIIA_TYPE_4"/>
    <property type="match status" value="1"/>
</dbReference>
<evidence type="ECO:0000256" key="5">
    <source>
        <dbReference type="ARBA" id="ARBA00046577"/>
    </source>
</evidence>
<name>A0A401UKP2_9CLOT</name>
<comment type="catalytic activity">
    <reaction evidence="1">
        <text>dihydroxyacetone + phosphoenolpyruvate = dihydroxyacetone phosphate + pyruvate</text>
        <dbReference type="Rhea" id="RHEA:18381"/>
        <dbReference type="ChEBI" id="CHEBI:15361"/>
        <dbReference type="ChEBI" id="CHEBI:16016"/>
        <dbReference type="ChEBI" id="CHEBI:57642"/>
        <dbReference type="ChEBI" id="CHEBI:58702"/>
        <dbReference type="EC" id="2.7.1.121"/>
    </reaction>
</comment>
<gene>
    <name evidence="7" type="ORF">Ctaglu_17660</name>
</gene>
<organism evidence="7 8">
    <name type="scientific">Clostridium tagluense</name>
    <dbReference type="NCBI Taxonomy" id="360422"/>
    <lineage>
        <taxon>Bacteria</taxon>
        <taxon>Bacillati</taxon>
        <taxon>Bacillota</taxon>
        <taxon>Clostridia</taxon>
        <taxon>Eubacteriales</taxon>
        <taxon>Clostridiaceae</taxon>
        <taxon>Clostridium</taxon>
    </lineage>
</organism>
<dbReference type="GO" id="GO:0019563">
    <property type="term" value="P:glycerol catabolic process"/>
    <property type="evidence" value="ECO:0007669"/>
    <property type="project" value="InterPro"/>
</dbReference>
<dbReference type="InterPro" id="IPR004701">
    <property type="entry name" value="PTS_EIIA_man-typ"/>
</dbReference>
<dbReference type="InterPro" id="IPR039643">
    <property type="entry name" value="DhaM"/>
</dbReference>
<dbReference type="Proteomes" id="UP000287872">
    <property type="component" value="Unassembled WGS sequence"/>
</dbReference>
<dbReference type="EMBL" id="BHYK01000008">
    <property type="protein sequence ID" value="GCD10143.1"/>
    <property type="molecule type" value="Genomic_DNA"/>
</dbReference>
<evidence type="ECO:0000313" key="7">
    <source>
        <dbReference type="EMBL" id="GCD10143.1"/>
    </source>
</evidence>
<dbReference type="NCBIfam" id="TIGR02364">
    <property type="entry name" value="dha_pts"/>
    <property type="match status" value="1"/>
</dbReference>